<name>A0A8S1VV07_PAROT</name>
<keyword evidence="2" id="KW-1185">Reference proteome</keyword>
<dbReference type="OrthoDB" id="308108at2759"/>
<organism evidence="1 2">
    <name type="scientific">Paramecium octaurelia</name>
    <dbReference type="NCBI Taxonomy" id="43137"/>
    <lineage>
        <taxon>Eukaryota</taxon>
        <taxon>Sar</taxon>
        <taxon>Alveolata</taxon>
        <taxon>Ciliophora</taxon>
        <taxon>Intramacronucleata</taxon>
        <taxon>Oligohymenophorea</taxon>
        <taxon>Peniculida</taxon>
        <taxon>Parameciidae</taxon>
        <taxon>Paramecium</taxon>
    </lineage>
</organism>
<sequence length="386" mass="44382">MFNCITVQTLPPEQIKSFQVPLNFQGVQDIKTKCAQCLNYDVQLFLDKECKQEIDSSLRLCQARQTNIIYAKRVDLTYDSSYFPKVTCWFKQDGIELNMGVILNSDYSFDEVLQEAKQKEIIVKMPNSIIVTDLDQTKILASMIQMQMLKLISPSDTDPQLLIHFTTTGQEPQVQLQQKNGFPQFQFPQNPIRPQGNQGTLQPSGLQIKKNQFPIFSLQSKPQNKFNNNKVQIQESVFPPSNFEIQKRQQPPKPQPFMNPFVNPPNNTATVFKTIDSQVFQQKDQNKANDIASLERMALKCVEQKIHVGKFILIINENSDFVTYQCSSPQLSGYFLQVKGRNAPLKNEQQIKWESKYGVQIADNVGKGFIIKWKNNTYNSLTIYLM</sequence>
<dbReference type="EMBL" id="CAJJDP010000072">
    <property type="protein sequence ID" value="CAD8179662.1"/>
    <property type="molecule type" value="Genomic_DNA"/>
</dbReference>
<gene>
    <name evidence="1" type="ORF">POCTA_138.1.T0730131</name>
</gene>
<evidence type="ECO:0000313" key="1">
    <source>
        <dbReference type="EMBL" id="CAD8179662.1"/>
    </source>
</evidence>
<comment type="caution">
    <text evidence="1">The sequence shown here is derived from an EMBL/GenBank/DDBJ whole genome shotgun (WGS) entry which is preliminary data.</text>
</comment>
<protein>
    <submittedName>
        <fullName evidence="1">Uncharacterized protein</fullName>
    </submittedName>
</protein>
<proteinExistence type="predicted"/>
<evidence type="ECO:0000313" key="2">
    <source>
        <dbReference type="Proteomes" id="UP000683925"/>
    </source>
</evidence>
<dbReference type="AlphaFoldDB" id="A0A8S1VV07"/>
<reference evidence="1" key="1">
    <citation type="submission" date="2021-01" db="EMBL/GenBank/DDBJ databases">
        <authorList>
            <consortium name="Genoscope - CEA"/>
            <person name="William W."/>
        </authorList>
    </citation>
    <scope>NUCLEOTIDE SEQUENCE</scope>
</reference>
<accession>A0A8S1VV07</accession>
<dbReference type="OMA" id="YQCSSPQ"/>
<dbReference type="Proteomes" id="UP000683925">
    <property type="component" value="Unassembled WGS sequence"/>
</dbReference>